<feature type="compositionally biased region" description="Polar residues" evidence="1">
    <location>
        <begin position="307"/>
        <end position="322"/>
    </location>
</feature>
<dbReference type="Proteomes" id="UP000286931">
    <property type="component" value="Unassembled WGS sequence"/>
</dbReference>
<feature type="region of interest" description="Disordered" evidence="1">
    <location>
        <begin position="219"/>
        <end position="349"/>
    </location>
</feature>
<gene>
    <name evidence="2" type="ORF">EHYA_08797</name>
</gene>
<evidence type="ECO:0000313" key="3">
    <source>
        <dbReference type="Proteomes" id="UP000286931"/>
    </source>
</evidence>
<sequence>MLEPVYGLAEDPRGVLGHLHRKLCFLHGGELRAGGLLQLGSFGGGKGPLDPEHENLALHRLAAPLRLLEAGGSSHRQPGAAPIRPCLSIRRINGPVRGWSWSTRTARQARNARTGHSSSSSWARMRVMLPRAVTSDLDTRMCTSRASVCRTSPVAVSTSSIPVSSSMLGSRPAGNACVAAFRFVGESTFAAGWLVLPWVPVSGLGGYVMDPITIGLLAAPQQRETRHHRRTPQNTRPQGGSGPRTPAATPYRHPETRKKPRLPYGASIHQRETHNSSHETTETPDHHHRADPRNPHHHNPKPPTHPMDSQPTQENPEQPSTHPTTATLRHNTPTTTPGTTATITTGEAK</sequence>
<evidence type="ECO:0000313" key="2">
    <source>
        <dbReference type="EMBL" id="GCE01058.1"/>
    </source>
</evidence>
<feature type="compositionally biased region" description="Low complexity" evidence="1">
    <location>
        <begin position="323"/>
        <end position="349"/>
    </location>
</feature>
<name>A0A401Z2Q8_9ACTN</name>
<comment type="caution">
    <text evidence="2">The sequence shown here is derived from an EMBL/GenBank/DDBJ whole genome shotgun (WGS) entry which is preliminary data.</text>
</comment>
<organism evidence="2 3">
    <name type="scientific">Embleya hyalina</name>
    <dbReference type="NCBI Taxonomy" id="516124"/>
    <lineage>
        <taxon>Bacteria</taxon>
        <taxon>Bacillati</taxon>
        <taxon>Actinomycetota</taxon>
        <taxon>Actinomycetes</taxon>
        <taxon>Kitasatosporales</taxon>
        <taxon>Streptomycetaceae</taxon>
        <taxon>Embleya</taxon>
    </lineage>
</organism>
<feature type="compositionally biased region" description="Basic and acidic residues" evidence="1">
    <location>
        <begin position="269"/>
        <end position="285"/>
    </location>
</feature>
<proteinExistence type="predicted"/>
<dbReference type="EMBL" id="BIFH01000044">
    <property type="protein sequence ID" value="GCE01058.1"/>
    <property type="molecule type" value="Genomic_DNA"/>
</dbReference>
<dbReference type="AlphaFoldDB" id="A0A401Z2Q8"/>
<evidence type="ECO:0000256" key="1">
    <source>
        <dbReference type="SAM" id="MobiDB-lite"/>
    </source>
</evidence>
<reference evidence="2 3" key="1">
    <citation type="submission" date="2018-12" db="EMBL/GenBank/DDBJ databases">
        <title>Draft genome sequence of Embleya hyalina NBRC 13850T.</title>
        <authorList>
            <person name="Komaki H."/>
            <person name="Hosoyama A."/>
            <person name="Kimura A."/>
            <person name="Ichikawa N."/>
            <person name="Tamura T."/>
        </authorList>
    </citation>
    <scope>NUCLEOTIDE SEQUENCE [LARGE SCALE GENOMIC DNA]</scope>
    <source>
        <strain evidence="2 3">NBRC 13850</strain>
    </source>
</reference>
<accession>A0A401Z2Q8</accession>
<keyword evidence="3" id="KW-1185">Reference proteome</keyword>
<protein>
    <submittedName>
        <fullName evidence="2">Uncharacterized protein</fullName>
    </submittedName>
</protein>
<feature type="compositionally biased region" description="Basic residues" evidence="1">
    <location>
        <begin position="286"/>
        <end position="300"/>
    </location>
</feature>